<feature type="non-terminal residue" evidence="1">
    <location>
        <position position="1"/>
    </location>
</feature>
<feature type="non-terminal residue" evidence="1">
    <location>
        <position position="174"/>
    </location>
</feature>
<sequence>CVVSGLSCGSVYRVWVKALGKQHNSTKSAVVSLTSGTSTNPFGIVLMEDKRDIYYIPLTEPHTNVKLLLQAFQAKFQWHNCIAAKYCHEIIEKTYFVVKKFSFLVFFFCSLCLSTLRGEPPPLTRLILSVSNRTLSATQYQSLYGLSDPLCHCVLAAQCWSCVLCYHANIFIGP</sequence>
<gene>
    <name evidence="1" type="primary">PPUP45</name>
</gene>
<name>A0A0S7EJ64_9TELE</name>
<proteinExistence type="predicted"/>
<dbReference type="AlphaFoldDB" id="A0A0S7EJ64"/>
<evidence type="ECO:0000313" key="1">
    <source>
        <dbReference type="EMBL" id="JAO05007.1"/>
    </source>
</evidence>
<protein>
    <submittedName>
        <fullName evidence="1">PPUP45</fullName>
    </submittedName>
</protein>
<reference evidence="1" key="1">
    <citation type="submission" date="2014-12" db="EMBL/GenBank/DDBJ databases">
        <title>Parallel Evolution in Life History Adaptation Evident in the Tissue-Specific Poeciliopsis prolifica transcriptome.</title>
        <authorList>
            <person name="Jue N.K."/>
            <person name="Foley R.J."/>
            <person name="Obergfell C."/>
            <person name="Reznick D.N."/>
            <person name="O'Neill R.J."/>
            <person name="O'Neill M.J."/>
        </authorList>
    </citation>
    <scope>NUCLEOTIDE SEQUENCE</scope>
</reference>
<accession>A0A0S7EJ64</accession>
<dbReference type="EMBL" id="GBYX01476670">
    <property type="protein sequence ID" value="JAO05007.1"/>
    <property type="molecule type" value="Transcribed_RNA"/>
</dbReference>
<organism evidence="1">
    <name type="scientific">Poeciliopsis prolifica</name>
    <name type="common">blackstripe livebearer</name>
    <dbReference type="NCBI Taxonomy" id="188132"/>
    <lineage>
        <taxon>Eukaryota</taxon>
        <taxon>Metazoa</taxon>
        <taxon>Chordata</taxon>
        <taxon>Craniata</taxon>
        <taxon>Vertebrata</taxon>
        <taxon>Euteleostomi</taxon>
        <taxon>Actinopterygii</taxon>
        <taxon>Neopterygii</taxon>
        <taxon>Teleostei</taxon>
        <taxon>Neoteleostei</taxon>
        <taxon>Acanthomorphata</taxon>
        <taxon>Ovalentaria</taxon>
        <taxon>Atherinomorphae</taxon>
        <taxon>Cyprinodontiformes</taxon>
        <taxon>Poeciliidae</taxon>
        <taxon>Poeciliinae</taxon>
        <taxon>Poeciliopsis</taxon>
    </lineage>
</organism>